<name>A0A178DCA8_9EURO</name>
<keyword evidence="8" id="KW-0548">Nucleotidyltransferase</keyword>
<feature type="domain" description="Mannose-1-phosphate guanyltransferase C-terminal" evidence="18">
    <location>
        <begin position="681"/>
        <end position="788"/>
    </location>
</feature>
<feature type="region of interest" description="Disordered" evidence="16">
    <location>
        <begin position="82"/>
        <end position="102"/>
    </location>
</feature>
<dbReference type="InterPro" id="IPR050486">
    <property type="entry name" value="Mannose-1P_guanyltransferase"/>
</dbReference>
<dbReference type="GO" id="GO:0004475">
    <property type="term" value="F:mannose-1-phosphate guanylyltransferase (GTP) activity"/>
    <property type="evidence" value="ECO:0007669"/>
    <property type="project" value="UniProtKB-EC"/>
</dbReference>
<feature type="region of interest" description="Disordered" evidence="16">
    <location>
        <begin position="119"/>
        <end position="155"/>
    </location>
</feature>
<comment type="pathway">
    <text evidence="2">Nucleotide-sugar biosynthesis; GDP-alpha-D-mannose biosynthesis; GDP-alpha-D-mannose from alpha-D-mannose 1-phosphate (GTP route): step 1/1.</text>
</comment>
<evidence type="ECO:0000256" key="3">
    <source>
        <dbReference type="ARBA" id="ARBA00007274"/>
    </source>
</evidence>
<evidence type="ECO:0000256" key="12">
    <source>
        <dbReference type="ARBA" id="ARBA00024813"/>
    </source>
</evidence>
<gene>
    <name evidence="19" type="ORF">AYO20_01615</name>
</gene>
<dbReference type="Pfam" id="PF25087">
    <property type="entry name" value="GMPPB_C"/>
    <property type="match status" value="1"/>
</dbReference>
<comment type="catalytic activity">
    <reaction evidence="15">
        <text>alpha-D-mannose 1-phosphate + GTP + H(+) = GDP-alpha-D-mannose + diphosphate</text>
        <dbReference type="Rhea" id="RHEA:15229"/>
        <dbReference type="ChEBI" id="CHEBI:15378"/>
        <dbReference type="ChEBI" id="CHEBI:33019"/>
        <dbReference type="ChEBI" id="CHEBI:37565"/>
        <dbReference type="ChEBI" id="CHEBI:57527"/>
        <dbReference type="ChEBI" id="CHEBI:58409"/>
        <dbReference type="EC" id="2.7.7.13"/>
    </reaction>
</comment>
<dbReference type="Gene3D" id="3.90.550.10">
    <property type="entry name" value="Spore Coat Polysaccharide Biosynthesis Protein SpsA, Chain A"/>
    <property type="match status" value="1"/>
</dbReference>
<evidence type="ECO:0000256" key="6">
    <source>
        <dbReference type="ARBA" id="ARBA00022490"/>
    </source>
</evidence>
<evidence type="ECO:0000256" key="5">
    <source>
        <dbReference type="ARBA" id="ARBA00018601"/>
    </source>
</evidence>
<organism evidence="19 20">
    <name type="scientific">Fonsecaea nubica</name>
    <dbReference type="NCBI Taxonomy" id="856822"/>
    <lineage>
        <taxon>Eukaryota</taxon>
        <taxon>Fungi</taxon>
        <taxon>Dikarya</taxon>
        <taxon>Ascomycota</taxon>
        <taxon>Pezizomycotina</taxon>
        <taxon>Eurotiomycetes</taxon>
        <taxon>Chaetothyriomycetidae</taxon>
        <taxon>Chaetothyriales</taxon>
        <taxon>Herpotrichiellaceae</taxon>
        <taxon>Fonsecaea</taxon>
    </lineage>
</organism>
<dbReference type="Gene3D" id="2.160.10.10">
    <property type="entry name" value="Hexapeptide repeat proteins"/>
    <property type="match status" value="1"/>
</dbReference>
<evidence type="ECO:0000259" key="18">
    <source>
        <dbReference type="Pfam" id="PF25087"/>
    </source>
</evidence>
<feature type="compositionally biased region" description="Low complexity" evidence="16">
    <location>
        <begin position="128"/>
        <end position="139"/>
    </location>
</feature>
<dbReference type="FunFam" id="2.160.10.10:FF:000017">
    <property type="entry name" value="Mannose-1-phosphate guanyltransferase"/>
    <property type="match status" value="1"/>
</dbReference>
<evidence type="ECO:0000256" key="10">
    <source>
        <dbReference type="ARBA" id="ARBA00023134"/>
    </source>
</evidence>
<dbReference type="GO" id="GO:0009298">
    <property type="term" value="P:GDP-mannose biosynthetic process"/>
    <property type="evidence" value="ECO:0007669"/>
    <property type="project" value="UniProtKB-UniPathway"/>
</dbReference>
<dbReference type="CDD" id="cd06425">
    <property type="entry name" value="M1P_guanylylT_B_like_N"/>
    <property type="match status" value="1"/>
</dbReference>
<dbReference type="GO" id="GO:0071554">
    <property type="term" value="P:cell wall organization or biogenesis"/>
    <property type="evidence" value="ECO:0007669"/>
    <property type="project" value="UniProtKB-ARBA"/>
</dbReference>
<evidence type="ECO:0000256" key="11">
    <source>
        <dbReference type="ARBA" id="ARBA00023306"/>
    </source>
</evidence>
<feature type="compositionally biased region" description="Polar residues" evidence="16">
    <location>
        <begin position="140"/>
        <end position="155"/>
    </location>
</feature>
<keyword evidence="10" id="KW-0342">GTP-binding</keyword>
<evidence type="ECO:0000256" key="9">
    <source>
        <dbReference type="ARBA" id="ARBA00022741"/>
    </source>
</evidence>
<dbReference type="InterPro" id="IPR029044">
    <property type="entry name" value="Nucleotide-diphossugar_trans"/>
</dbReference>
<comment type="caution">
    <text evidence="19">The sequence shown here is derived from an EMBL/GenBank/DDBJ whole genome shotgun (WGS) entry which is preliminary data.</text>
</comment>
<evidence type="ECO:0000256" key="15">
    <source>
        <dbReference type="ARBA" id="ARBA00047343"/>
    </source>
</evidence>
<dbReference type="OrthoDB" id="1733332at2759"/>
<evidence type="ECO:0000313" key="20">
    <source>
        <dbReference type="Proteomes" id="UP000185904"/>
    </source>
</evidence>
<feature type="region of interest" description="Disordered" evidence="16">
    <location>
        <begin position="32"/>
        <end position="52"/>
    </location>
</feature>
<keyword evidence="11" id="KW-0131">Cell cycle</keyword>
<feature type="domain" description="Nucleotidyl transferase" evidence="17">
    <location>
        <begin position="427"/>
        <end position="658"/>
    </location>
</feature>
<evidence type="ECO:0000256" key="8">
    <source>
        <dbReference type="ARBA" id="ARBA00022695"/>
    </source>
</evidence>
<evidence type="ECO:0000259" key="17">
    <source>
        <dbReference type="Pfam" id="PF00483"/>
    </source>
</evidence>
<comment type="function">
    <text evidence="12">Involved in cell wall synthesis where it is required for glycosylation. Involved in cell cycle progression through cell-size checkpoint.</text>
</comment>
<dbReference type="InterPro" id="IPR056729">
    <property type="entry name" value="GMPPB_C"/>
</dbReference>
<evidence type="ECO:0000256" key="14">
    <source>
        <dbReference type="ARBA" id="ARBA00031190"/>
    </source>
</evidence>
<keyword evidence="7 19" id="KW-0808">Transferase</keyword>
<dbReference type="GeneID" id="34585039"/>
<feature type="compositionally biased region" description="Polar residues" evidence="16">
    <location>
        <begin position="40"/>
        <end position="51"/>
    </location>
</feature>
<dbReference type="UniPathway" id="UPA00126">
    <property type="reaction ID" value="UER00930"/>
</dbReference>
<dbReference type="EMBL" id="LVCJ01000006">
    <property type="protein sequence ID" value="OAL39297.1"/>
    <property type="molecule type" value="Genomic_DNA"/>
</dbReference>
<evidence type="ECO:0000313" key="19">
    <source>
        <dbReference type="EMBL" id="OAL39297.1"/>
    </source>
</evidence>
<comment type="subcellular location">
    <subcellularLocation>
        <location evidence="1">Cytoplasm</location>
    </subcellularLocation>
</comment>
<dbReference type="RefSeq" id="XP_022504309.1">
    <property type="nucleotide sequence ID" value="XM_022639921.1"/>
</dbReference>
<dbReference type="CDD" id="cd05824">
    <property type="entry name" value="LbH_M1P_guanylylT_C"/>
    <property type="match status" value="1"/>
</dbReference>
<evidence type="ECO:0000256" key="4">
    <source>
        <dbReference type="ARBA" id="ARBA00012387"/>
    </source>
</evidence>
<dbReference type="InterPro" id="IPR045233">
    <property type="entry name" value="GMPPB_N"/>
</dbReference>
<dbReference type="GO" id="GO:0005525">
    <property type="term" value="F:GTP binding"/>
    <property type="evidence" value="ECO:0007669"/>
    <property type="project" value="UniProtKB-KW"/>
</dbReference>
<dbReference type="FunFam" id="3.90.550.10:FF:000013">
    <property type="entry name" value="mannose-1-phosphate guanyltransferase beta"/>
    <property type="match status" value="1"/>
</dbReference>
<dbReference type="InterPro" id="IPR005835">
    <property type="entry name" value="NTP_transferase_dom"/>
</dbReference>
<evidence type="ECO:0000256" key="1">
    <source>
        <dbReference type="ARBA" id="ARBA00004496"/>
    </source>
</evidence>
<protein>
    <recommendedName>
        <fullName evidence="5">Mannose-1-phosphate guanyltransferase</fullName>
        <ecNumber evidence="4">2.7.7.13</ecNumber>
    </recommendedName>
    <alternativeName>
        <fullName evidence="14">GDP-mannose pyrophosphorylase</fullName>
    </alternativeName>
    <alternativeName>
        <fullName evidence="13">GTP-mannose-1-phosphate guanylyltransferase</fullName>
    </alternativeName>
</protein>
<keyword evidence="20" id="KW-1185">Reference proteome</keyword>
<accession>A0A178DCA8</accession>
<proteinExistence type="inferred from homology"/>
<dbReference type="SUPFAM" id="SSF53448">
    <property type="entry name" value="Nucleotide-diphospho-sugar transferases"/>
    <property type="match status" value="1"/>
</dbReference>
<dbReference type="Pfam" id="PF00483">
    <property type="entry name" value="NTP_transferase"/>
    <property type="match status" value="1"/>
</dbReference>
<evidence type="ECO:0000256" key="2">
    <source>
        <dbReference type="ARBA" id="ARBA00004823"/>
    </source>
</evidence>
<evidence type="ECO:0000256" key="7">
    <source>
        <dbReference type="ARBA" id="ARBA00022679"/>
    </source>
</evidence>
<keyword evidence="6" id="KW-0963">Cytoplasm</keyword>
<dbReference type="EC" id="2.7.7.13" evidence="4"/>
<dbReference type="AlphaFoldDB" id="A0A178DCA8"/>
<dbReference type="Proteomes" id="UP000185904">
    <property type="component" value="Unassembled WGS sequence"/>
</dbReference>
<dbReference type="GO" id="GO:0005737">
    <property type="term" value="C:cytoplasm"/>
    <property type="evidence" value="ECO:0007669"/>
    <property type="project" value="UniProtKB-SubCell"/>
</dbReference>
<comment type="similarity">
    <text evidence="3">Belongs to the transferase hexapeptide repeat family.</text>
</comment>
<evidence type="ECO:0000256" key="16">
    <source>
        <dbReference type="SAM" id="MobiDB-lite"/>
    </source>
</evidence>
<evidence type="ECO:0000256" key="13">
    <source>
        <dbReference type="ARBA" id="ARBA00030179"/>
    </source>
</evidence>
<keyword evidence="9" id="KW-0547">Nucleotide-binding</keyword>
<sequence length="789" mass="86413">MTSRMIILAGAPESAKLDWSEKSLLPASTHVESLSHKNELPNSQTPLSPSSKAFGAQWRQITTQKLQMRPILPKLNIDARPTAPGIAFPHPGKQQDEANEVDQSGAEFFSFSELLGASTPSSDISEAQSQPSLSGGSSSIPDTASNSTGAFNTSEGGPLSEYYDHSFSIYEAIPSSQLSHFSDSITPGTPTYESNEEMFSAQQVPGTPGGIIRTPSQRRLSQAPRPKTLSELQDIPNARYLQTISPQTMTVNLIVGIISIAPPRTVITGAKYGRPKEVDLVEMMVGDDTKSGFPISMWLPKEMRVNWKDGANANPEGSRSILRRSLRFMKPRDVVLLQNVALSSFRGKVHGQSLKGDVTKIDLLFRKKVDDDDLAGIYSVSNLRTANVGKDPQVLKSLNYVSFVVDHTKTVHYLLSSSSPRPQVNMKALILVGGFGTRLRPLTLTLPKPLVEFANRPMIEHQVEALAAAGVTDIVLAVNYRPDVMTNALKKYEDMYNVKITFSVESEPLGTAGPLKLAEKILGKDDSNFFVLNSDVICNYPFKELAAFHDSHGEEGTIVVTKVEEPSKYGVIVHKPNHPSRIDRFVEKPVEFVGNRINAGIYIFKPSILKRIELRPTSIEQETFPAICKDGQLHSFDLDGFWMDVGQPKDFLSGTCLYLSSLAKTNSKKLVPHSEPYVYGGNVLVDPTAKIGKNCRIGPNVVIGPGCVVGDGVRLQRCVLLEDSKVKDHAWVKSTIIGWRSTVGRWARLENVTVLGDDVSIGDEIYVNGGSVLPHKSIKANVEVPQIIM</sequence>
<reference evidence="19 20" key="1">
    <citation type="submission" date="2016-03" db="EMBL/GenBank/DDBJ databases">
        <title>The draft genome sequence of Fonsecaea nubica causative agent of cutaneous subcutaneous infection in human host.</title>
        <authorList>
            <person name="Costa F."/>
            <person name="Sybren D.H."/>
            <person name="Raittz R.T."/>
            <person name="Weiss V.A."/>
            <person name="Leao A.C."/>
            <person name="Gomes R."/>
            <person name="De Souza E.M."/>
            <person name="Pedrosa F.O."/>
            <person name="Steffens M.B."/>
            <person name="Bombassaro A."/>
            <person name="Tadra-Sfeir M.Z."/>
            <person name="Moreno L.F."/>
            <person name="Najafzadeh M.J."/>
            <person name="Felipe M.S."/>
            <person name="Teixeira M."/>
            <person name="Sun J."/>
            <person name="Xi L."/>
            <person name="Castro M.A."/>
            <person name="Vicente V.A."/>
        </authorList>
    </citation>
    <scope>NUCLEOTIDE SEQUENCE [LARGE SCALE GENOMIC DNA]</scope>
    <source>
        <strain evidence="19 20">CBS 269.64</strain>
    </source>
</reference>
<dbReference type="PANTHER" id="PTHR22572">
    <property type="entry name" value="SUGAR-1-PHOSPHATE GUANYL TRANSFERASE"/>
    <property type="match status" value="1"/>
</dbReference>
<feature type="region of interest" description="Disordered" evidence="16">
    <location>
        <begin position="201"/>
        <end position="227"/>
    </location>
</feature>